<evidence type="ECO:0000256" key="1">
    <source>
        <dbReference type="SAM" id="MobiDB-lite"/>
    </source>
</evidence>
<feature type="compositionally biased region" description="Basic residues" evidence="1">
    <location>
        <begin position="50"/>
        <end position="65"/>
    </location>
</feature>
<protein>
    <submittedName>
        <fullName evidence="2">Uncharacterized protein</fullName>
    </submittedName>
</protein>
<name>A0A7U9H9K3_STRLI</name>
<gene>
    <name evidence="2" type="ORF">SLI_1372</name>
</gene>
<accession>A0A7U9H9K3</accession>
<reference evidence="3" key="1">
    <citation type="journal article" date="2013" name="Genome Biol. Evol.">
        <title>The genome sequence of Streptomyces lividans 66 reveals a novel tRNA-dependent peptide biosynthetic system within a metal-related genomic island.</title>
        <authorList>
            <person name="Cruz-Morales P."/>
            <person name="Vijgenboom E."/>
            <person name="Iruegas-Bocardo F."/>
            <person name="Girard G."/>
            <person name="Yanez-Guerra L.A."/>
            <person name="Ramos-Aboites H.E."/>
            <person name="Pernodet J.L."/>
            <person name="Anne J."/>
            <person name="van Wezel G.P."/>
            <person name="Barona-Gomez F."/>
        </authorList>
    </citation>
    <scope>NUCLEOTIDE SEQUENCE [LARGE SCALE GENOMIC DNA]</scope>
    <source>
        <strain evidence="3">1326</strain>
    </source>
</reference>
<dbReference type="Proteomes" id="UP000014062">
    <property type="component" value="Chromosome"/>
</dbReference>
<feature type="region of interest" description="Disordered" evidence="1">
    <location>
        <begin position="1"/>
        <end position="65"/>
    </location>
</feature>
<feature type="compositionally biased region" description="Basic and acidic residues" evidence="1">
    <location>
        <begin position="20"/>
        <end position="32"/>
    </location>
</feature>
<feature type="compositionally biased region" description="Basic and acidic residues" evidence="1">
    <location>
        <begin position="39"/>
        <end position="49"/>
    </location>
</feature>
<evidence type="ECO:0000313" key="3">
    <source>
        <dbReference type="Proteomes" id="UP000014062"/>
    </source>
</evidence>
<proteinExistence type="predicted"/>
<dbReference type="AlphaFoldDB" id="A0A7U9H9K3"/>
<sequence length="65" mass="7487">MNGGDAHCPRRGSCSPSRPDTVRSPRRCDARQRVRTGARARERRTYGHDRNRRGSARRGSRVRVR</sequence>
<evidence type="ECO:0000313" key="2">
    <source>
        <dbReference type="EMBL" id="EOY46089.1"/>
    </source>
</evidence>
<dbReference type="EMBL" id="CM001889">
    <property type="protein sequence ID" value="EOY46089.1"/>
    <property type="molecule type" value="Genomic_DNA"/>
</dbReference>
<organism evidence="2 3">
    <name type="scientific">Streptomyces lividans 1326</name>
    <dbReference type="NCBI Taxonomy" id="1200984"/>
    <lineage>
        <taxon>Bacteria</taxon>
        <taxon>Bacillati</taxon>
        <taxon>Actinomycetota</taxon>
        <taxon>Actinomycetes</taxon>
        <taxon>Kitasatosporales</taxon>
        <taxon>Streptomycetaceae</taxon>
        <taxon>Streptomyces</taxon>
    </lineage>
</organism>